<dbReference type="Proteomes" id="UP000001106">
    <property type="component" value="Chromosome"/>
</dbReference>
<evidence type="ECO:0000313" key="5">
    <source>
        <dbReference type="Proteomes" id="UP000001106"/>
    </source>
</evidence>
<keyword evidence="1" id="KW-0234">DNA repair</keyword>
<protein>
    <recommendedName>
        <fullName evidence="1">DNA repair protein</fullName>
    </recommendedName>
</protein>
<feature type="domain" description="Archaeal Nre N-terminal" evidence="2">
    <location>
        <begin position="17"/>
        <end position="303"/>
    </location>
</feature>
<sequence length="431" mass="49412">MAFNSKMCSVCKGRKLLCGKSKCSILEKLRAFEDIKKKFDKKLNKTEIFGASPPSIFVGEYNYPNIRIGPLVPPIEGDTSFMDSPLKWEDKSIKAIIKYRSMLVMGETISNVNINKQKENKYNKYNLSDNNINNRTMESIQELAMSLKPVDSEITLKKKPNFNISHSGFAPPISPKGDLLKFVVAENPKIPKKSDYVVNDELKAVDSIISLYNYGGFDEYYIVKLMSAGLLGIDKKLVPTRWSITGVQDTIGKYLRDKIIDYPLINDYEVYYGELLGNNYTILLMPDYYAYELMEVWQKGSLFGDSGSSGVPIVLEDYEDLKVKGYAKETTGAFYASRLSIMEYLVKRKRQCKIVVFREITPDYYAPVGVWQIRSGVKKSFNNQYFKYNTLQEALNKISELVKTPIEKYKLKSKILTKSRQMRIEEIINII</sequence>
<gene>
    <name evidence="4" type="ordered locus">Maeo_0514</name>
</gene>
<comment type="similarity">
    <text evidence="1">Belongs to the Nre family.</text>
</comment>
<organism evidence="4 5">
    <name type="scientific">Methanococcus aeolicus (strain ATCC BAA-1280 / DSM 17508 / OCM 812 / Nankai-3)</name>
    <dbReference type="NCBI Taxonomy" id="419665"/>
    <lineage>
        <taxon>Archaea</taxon>
        <taxon>Methanobacteriati</taxon>
        <taxon>Methanobacteriota</taxon>
        <taxon>Methanomada group</taxon>
        <taxon>Methanococci</taxon>
        <taxon>Methanococcales</taxon>
        <taxon>Methanococcaceae</taxon>
        <taxon>Methanococcus</taxon>
    </lineage>
</organism>
<dbReference type="AlphaFoldDB" id="A6UUC8"/>
<dbReference type="Pfam" id="PF04894">
    <property type="entry name" value="Nre_N"/>
    <property type="match status" value="1"/>
</dbReference>
<dbReference type="HAMAP" id="MF_02096">
    <property type="entry name" value="Nre"/>
    <property type="match status" value="1"/>
</dbReference>
<evidence type="ECO:0000259" key="2">
    <source>
        <dbReference type="Pfam" id="PF04894"/>
    </source>
</evidence>
<keyword evidence="5" id="KW-1185">Reference proteome</keyword>
<dbReference type="InterPro" id="IPR006979">
    <property type="entry name" value="Nre_C"/>
</dbReference>
<dbReference type="GO" id="GO:0006281">
    <property type="term" value="P:DNA repair"/>
    <property type="evidence" value="ECO:0007669"/>
    <property type="project" value="UniProtKB-UniRule"/>
</dbReference>
<dbReference type="STRING" id="419665.Maeo_0514"/>
<evidence type="ECO:0000259" key="3">
    <source>
        <dbReference type="Pfam" id="PF04895"/>
    </source>
</evidence>
<reference evidence="4" key="1">
    <citation type="submission" date="2007-06" db="EMBL/GenBank/DDBJ databases">
        <title>Complete sequence of Methanococcus aeolicus Nankai-3.</title>
        <authorList>
            <consortium name="US DOE Joint Genome Institute"/>
            <person name="Copeland A."/>
            <person name="Lucas S."/>
            <person name="Lapidus A."/>
            <person name="Barry K."/>
            <person name="Glavina del Rio T."/>
            <person name="Dalin E."/>
            <person name="Tice H."/>
            <person name="Pitluck S."/>
            <person name="Chain P."/>
            <person name="Malfatti S."/>
            <person name="Shin M."/>
            <person name="Vergez L."/>
            <person name="Schmutz J."/>
            <person name="Larimer F."/>
            <person name="Land M."/>
            <person name="Hauser L."/>
            <person name="Kyrpides N."/>
            <person name="Lykidis A."/>
            <person name="Sieprawska-Lupa M."/>
            <person name="Whitman W.B."/>
            <person name="Richardson P."/>
        </authorList>
    </citation>
    <scope>NUCLEOTIDE SEQUENCE [LARGE SCALE GENOMIC DNA]</scope>
    <source>
        <strain evidence="4">Nankai-3</strain>
    </source>
</reference>
<dbReference type="PANTHER" id="PTHR38136">
    <property type="entry name" value="DNA REPAIR PROTEIN"/>
    <property type="match status" value="1"/>
</dbReference>
<dbReference type="eggNOG" id="arCOG04269">
    <property type="taxonomic scope" value="Archaea"/>
</dbReference>
<dbReference type="Pfam" id="PF04895">
    <property type="entry name" value="Nre_C"/>
    <property type="match status" value="1"/>
</dbReference>
<evidence type="ECO:0000313" key="4">
    <source>
        <dbReference type="EMBL" id="ABR56100.1"/>
    </source>
</evidence>
<dbReference type="EMBL" id="CP000743">
    <property type="protein sequence ID" value="ABR56100.1"/>
    <property type="molecule type" value="Genomic_DNA"/>
</dbReference>
<dbReference type="GeneID" id="5326907"/>
<dbReference type="KEGG" id="mae:Maeo_0514"/>
<name>A6UUC8_META3</name>
<dbReference type="OrthoDB" id="6609at2157"/>
<proteinExistence type="inferred from homology"/>
<comment type="function">
    <text evidence="1">Involved in DNA damage repair.</text>
</comment>
<keyword evidence="1" id="KW-0227">DNA damage</keyword>
<comment type="caution">
    <text evidence="1">Lacks conserved residue(s) required for the propagation of feature annotation.</text>
</comment>
<dbReference type="HOGENOM" id="CLU_039703_0_0_2"/>
<accession>A6UUC8</accession>
<dbReference type="PANTHER" id="PTHR38136:SF2">
    <property type="entry name" value="DNA REPAIR PROTEIN"/>
    <property type="match status" value="1"/>
</dbReference>
<feature type="domain" description="Archaeal Nre C-terminal" evidence="3">
    <location>
        <begin position="324"/>
        <end position="425"/>
    </location>
</feature>
<dbReference type="InterPro" id="IPR033167">
    <property type="entry name" value="Nre"/>
</dbReference>
<dbReference type="InterPro" id="IPR006978">
    <property type="entry name" value="Nre_N"/>
</dbReference>
<evidence type="ECO:0000256" key="1">
    <source>
        <dbReference type="HAMAP-Rule" id="MF_02096"/>
    </source>
</evidence>
<dbReference type="RefSeq" id="WP_011973232.1">
    <property type="nucleotide sequence ID" value="NC_009635.1"/>
</dbReference>